<dbReference type="AlphaFoldDB" id="A0A1C6RFD9"/>
<feature type="transmembrane region" description="Helical" evidence="1">
    <location>
        <begin position="100"/>
        <end position="118"/>
    </location>
</feature>
<dbReference type="RefSeq" id="WP_139128841.1">
    <property type="nucleotide sequence ID" value="NZ_FMHT01000003.1"/>
</dbReference>
<accession>A0A1C6RFD9</accession>
<name>A0A1C6RFD9_9ACTN</name>
<keyword evidence="1" id="KW-0472">Membrane</keyword>
<evidence type="ECO:0000256" key="1">
    <source>
        <dbReference type="SAM" id="Phobius"/>
    </source>
</evidence>
<keyword evidence="3" id="KW-1185">Reference proteome</keyword>
<keyword evidence="1" id="KW-1133">Transmembrane helix</keyword>
<sequence>MIFNLSLKNRLTSVFAGQHPWQHMVDGSANLPAMNWFALAPSSEPAETPLSLFVAVYSTVVMITVFLSNFLVYLLRDRIEPVNRFLQGVLDKEYLKHIQGPAAAALVAAVSGYGINMLTGDSPWGWVGLILALPIPLVMVTWNGIRMCRQSEFEREWPHVIVPAGDPVKIRSTLRKVSLKSADLRNADLPLLNTVLTSLLDDLLPALQARHDRSLIRWLRDHSGITTAVVAWAVFTLAAVTLAALPQPSEGRTGAILVLGGFVVVVLSTGAGLLGVLRGRSRYQTRKLLEEVKATAGGIRRRMTEHRLGLVRYRS</sequence>
<feature type="transmembrane region" description="Helical" evidence="1">
    <location>
        <begin position="50"/>
        <end position="75"/>
    </location>
</feature>
<proteinExistence type="predicted"/>
<feature type="transmembrane region" description="Helical" evidence="1">
    <location>
        <begin position="124"/>
        <end position="145"/>
    </location>
</feature>
<gene>
    <name evidence="2" type="ORF">GA0070616_0843</name>
</gene>
<dbReference type="OrthoDB" id="3400431at2"/>
<evidence type="ECO:0000313" key="3">
    <source>
        <dbReference type="Proteomes" id="UP000199699"/>
    </source>
</evidence>
<dbReference type="EMBL" id="FMHT01000003">
    <property type="protein sequence ID" value="SCL15827.1"/>
    <property type="molecule type" value="Genomic_DNA"/>
</dbReference>
<keyword evidence="1" id="KW-0812">Transmembrane</keyword>
<feature type="transmembrane region" description="Helical" evidence="1">
    <location>
        <begin position="223"/>
        <end position="244"/>
    </location>
</feature>
<evidence type="ECO:0000313" key="2">
    <source>
        <dbReference type="EMBL" id="SCL15827.1"/>
    </source>
</evidence>
<feature type="transmembrane region" description="Helical" evidence="1">
    <location>
        <begin position="256"/>
        <end position="277"/>
    </location>
</feature>
<protein>
    <submittedName>
        <fullName evidence="2">Uncharacterized protein</fullName>
    </submittedName>
</protein>
<reference evidence="2 3" key="1">
    <citation type="submission" date="2016-06" db="EMBL/GenBank/DDBJ databases">
        <authorList>
            <person name="Kjaerup R.B."/>
            <person name="Dalgaard T.S."/>
            <person name="Juul-Madsen H.R."/>
        </authorList>
    </citation>
    <scope>NUCLEOTIDE SEQUENCE [LARGE SCALE GENOMIC DNA]</scope>
    <source>
        <strain evidence="2 3">DSM 43818</strain>
    </source>
</reference>
<organism evidence="2 3">
    <name type="scientific">Micromonospora nigra</name>
    <dbReference type="NCBI Taxonomy" id="145857"/>
    <lineage>
        <taxon>Bacteria</taxon>
        <taxon>Bacillati</taxon>
        <taxon>Actinomycetota</taxon>
        <taxon>Actinomycetes</taxon>
        <taxon>Micromonosporales</taxon>
        <taxon>Micromonosporaceae</taxon>
        <taxon>Micromonospora</taxon>
    </lineage>
</organism>
<dbReference type="Proteomes" id="UP000199699">
    <property type="component" value="Unassembled WGS sequence"/>
</dbReference>